<dbReference type="PANTHER" id="PTHR43861">
    <property type="entry name" value="TRANS-ACONITATE 2-METHYLTRANSFERASE-RELATED"/>
    <property type="match status" value="1"/>
</dbReference>
<evidence type="ECO:0000256" key="1">
    <source>
        <dbReference type="ARBA" id="ARBA00022603"/>
    </source>
</evidence>
<dbReference type="SUPFAM" id="SSF53335">
    <property type="entry name" value="S-adenosyl-L-methionine-dependent methyltransferases"/>
    <property type="match status" value="1"/>
</dbReference>
<dbReference type="PANTHER" id="PTHR43861:SF1">
    <property type="entry name" value="TRANS-ACONITATE 2-METHYLTRANSFERASE"/>
    <property type="match status" value="1"/>
</dbReference>
<dbReference type="Pfam" id="PF13649">
    <property type="entry name" value="Methyltransf_25"/>
    <property type="match status" value="1"/>
</dbReference>
<dbReference type="Proteomes" id="UP000030351">
    <property type="component" value="Unassembled WGS sequence"/>
</dbReference>
<proteinExistence type="predicted"/>
<evidence type="ECO:0000259" key="3">
    <source>
        <dbReference type="Pfam" id="PF13649"/>
    </source>
</evidence>
<dbReference type="STRING" id="371042.NG99_27275"/>
<dbReference type="AlphaFoldDB" id="A0A0A3YHA3"/>
<evidence type="ECO:0000313" key="5">
    <source>
        <dbReference type="Proteomes" id="UP000030351"/>
    </source>
</evidence>
<dbReference type="RefSeq" id="WP_034900031.1">
    <property type="nucleotide sequence ID" value="NZ_JRUQ01000129.1"/>
</dbReference>
<evidence type="ECO:0000313" key="4">
    <source>
        <dbReference type="EMBL" id="KGT85985.1"/>
    </source>
</evidence>
<dbReference type="EMBL" id="JRUQ01000129">
    <property type="protein sequence ID" value="KGT85985.1"/>
    <property type="molecule type" value="Genomic_DNA"/>
</dbReference>
<dbReference type="eggNOG" id="COG2226">
    <property type="taxonomic scope" value="Bacteria"/>
</dbReference>
<dbReference type="InterPro" id="IPR029063">
    <property type="entry name" value="SAM-dependent_MTases_sf"/>
</dbReference>
<keyword evidence="1 4" id="KW-0489">Methyltransferase</keyword>
<reference evidence="4 5" key="1">
    <citation type="submission" date="2014-10" db="EMBL/GenBank/DDBJ databases">
        <title>Genome sequence of Erwinia typographi M043b.</title>
        <authorList>
            <person name="Chan K.-G."/>
            <person name="Tan W.-S."/>
        </authorList>
    </citation>
    <scope>NUCLEOTIDE SEQUENCE [LARGE SCALE GENOMIC DNA]</scope>
    <source>
        <strain evidence="4 5">M043b</strain>
    </source>
</reference>
<feature type="domain" description="Methyltransferase" evidence="3">
    <location>
        <begin position="48"/>
        <end position="145"/>
    </location>
</feature>
<gene>
    <name evidence="4" type="ORF">NG99_27275</name>
</gene>
<dbReference type="CDD" id="cd02440">
    <property type="entry name" value="AdoMet_MTases"/>
    <property type="match status" value="1"/>
</dbReference>
<dbReference type="GO" id="GO:0032259">
    <property type="term" value="P:methylation"/>
    <property type="evidence" value="ECO:0007669"/>
    <property type="project" value="UniProtKB-KW"/>
</dbReference>
<evidence type="ECO:0000256" key="2">
    <source>
        <dbReference type="ARBA" id="ARBA00022679"/>
    </source>
</evidence>
<dbReference type="GO" id="GO:0008168">
    <property type="term" value="F:methyltransferase activity"/>
    <property type="evidence" value="ECO:0007669"/>
    <property type="project" value="UniProtKB-KW"/>
</dbReference>
<dbReference type="InterPro" id="IPR041698">
    <property type="entry name" value="Methyltransf_25"/>
</dbReference>
<keyword evidence="2 4" id="KW-0808">Transferase</keyword>
<dbReference type="OrthoDB" id="8558926at2"/>
<name>A0A0A3YHA3_9GAMM</name>
<protein>
    <submittedName>
        <fullName evidence="4">Methyltransferase</fullName>
    </submittedName>
</protein>
<accession>A0A0A3YHA3</accession>
<keyword evidence="5" id="KW-1185">Reference proteome</keyword>
<dbReference type="Gene3D" id="3.40.50.150">
    <property type="entry name" value="Vaccinia Virus protein VP39"/>
    <property type="match status" value="1"/>
</dbReference>
<sequence length="232" mass="25785">MTNNTNDIFNSEFSRQYDDYNHRLNEIANNLHLLIAILLRDLRENARILCVGVGTGSEIIRLAQKHPGWHFTGVDPSPDMLAVCAGKLQLESLSNRCKLVEGYLGDVPASGDYDAVLCLLVTHFIQDDQRMGIYQQINAQLVAGGRMIVAEIAGDMAADGFDEKLAFWAAMHSVASNAERDPQEIKAQLNERLMLLAPEQTERLIAASGFSSPQRFFQSLLIHGWTAKKAKD</sequence>
<comment type="caution">
    <text evidence="4">The sequence shown here is derived from an EMBL/GenBank/DDBJ whole genome shotgun (WGS) entry which is preliminary data.</text>
</comment>
<organism evidence="4 5">
    <name type="scientific">Erwinia typographi</name>
    <dbReference type="NCBI Taxonomy" id="371042"/>
    <lineage>
        <taxon>Bacteria</taxon>
        <taxon>Pseudomonadati</taxon>
        <taxon>Pseudomonadota</taxon>
        <taxon>Gammaproteobacteria</taxon>
        <taxon>Enterobacterales</taxon>
        <taxon>Erwiniaceae</taxon>
        <taxon>Erwinia</taxon>
    </lineage>
</organism>